<dbReference type="PROSITE" id="PS51318">
    <property type="entry name" value="TAT"/>
    <property type="match status" value="1"/>
</dbReference>
<keyword evidence="2" id="KW-0812">Transmembrane</keyword>
<keyword evidence="2" id="KW-0472">Membrane</keyword>
<organism evidence="3 4">
    <name type="scientific">Streptomyces prasinopilosus</name>
    <dbReference type="NCBI Taxonomy" id="67344"/>
    <lineage>
        <taxon>Bacteria</taxon>
        <taxon>Bacillati</taxon>
        <taxon>Actinomycetota</taxon>
        <taxon>Actinomycetes</taxon>
        <taxon>Kitasatosporales</taxon>
        <taxon>Streptomycetaceae</taxon>
        <taxon>Streptomyces</taxon>
    </lineage>
</organism>
<accession>A0A1G6J6N8</accession>
<dbReference type="STRING" id="67344.SAMN05216505_101550"/>
<dbReference type="Proteomes" id="UP000182100">
    <property type="component" value="Unassembled WGS sequence"/>
</dbReference>
<feature type="transmembrane region" description="Helical" evidence="2">
    <location>
        <begin position="55"/>
        <end position="72"/>
    </location>
</feature>
<evidence type="ECO:0000256" key="1">
    <source>
        <dbReference type="SAM" id="MobiDB-lite"/>
    </source>
</evidence>
<keyword evidence="4" id="KW-1185">Reference proteome</keyword>
<name>A0A1G6J6N8_9ACTN</name>
<keyword evidence="2" id="KW-1133">Transmembrane helix</keyword>
<reference evidence="4" key="1">
    <citation type="submission" date="2016-10" db="EMBL/GenBank/DDBJ databases">
        <authorList>
            <person name="Varghese N."/>
            <person name="Submissions S."/>
        </authorList>
    </citation>
    <scope>NUCLEOTIDE SEQUENCE [LARGE SCALE GENOMIC DNA]</scope>
    <source>
        <strain evidence="4">CGMCC 4.3504</strain>
    </source>
</reference>
<sequence length="88" mass="8736">MGQGMGRPGLNRRQLLTGPGGLTVAGSPGFAAPGTGADALATGMNSHGIQWARPVAGGLLAGLPLIVVFVLFRRRIVAGVAHIGPAGQ</sequence>
<dbReference type="EMBL" id="FMZK01000001">
    <property type="protein sequence ID" value="SDC14514.1"/>
    <property type="molecule type" value="Genomic_DNA"/>
</dbReference>
<dbReference type="AlphaFoldDB" id="A0A1G6J6N8"/>
<gene>
    <name evidence="3" type="ORF">SAMN05216505_101550</name>
</gene>
<evidence type="ECO:0000256" key="2">
    <source>
        <dbReference type="SAM" id="Phobius"/>
    </source>
</evidence>
<evidence type="ECO:0000313" key="4">
    <source>
        <dbReference type="Proteomes" id="UP000182100"/>
    </source>
</evidence>
<feature type="region of interest" description="Disordered" evidence="1">
    <location>
        <begin position="1"/>
        <end position="21"/>
    </location>
</feature>
<proteinExistence type="predicted"/>
<dbReference type="InterPro" id="IPR006311">
    <property type="entry name" value="TAT_signal"/>
</dbReference>
<evidence type="ECO:0000313" key="3">
    <source>
        <dbReference type="EMBL" id="SDC14514.1"/>
    </source>
</evidence>
<protein>
    <submittedName>
        <fullName evidence="3">Uncharacterized protein</fullName>
    </submittedName>
</protein>